<dbReference type="PANTHER" id="PTHR42942:SF1">
    <property type="entry name" value="ALKYLTRANSFERASE-LIKE PROTEIN 1"/>
    <property type="match status" value="1"/>
</dbReference>
<organism evidence="3 4">
    <name type="scientific">Chromatocurvus halotolerans</name>
    <dbReference type="NCBI Taxonomy" id="1132028"/>
    <lineage>
        <taxon>Bacteria</taxon>
        <taxon>Pseudomonadati</taxon>
        <taxon>Pseudomonadota</taxon>
        <taxon>Gammaproteobacteria</taxon>
        <taxon>Cellvibrionales</taxon>
        <taxon>Halieaceae</taxon>
        <taxon>Chromatocurvus</taxon>
    </lineage>
</organism>
<sequence>MTDPASLNERIWLAVAAIPAGRVSTYGAVANAAGLPRGARRVGRALGALPPDSQIPWYRVINAQGRIAIPQGSKAAREQWDRLLGEGVIPDANGRIDLRRYGV</sequence>
<dbReference type="InterPro" id="IPR036388">
    <property type="entry name" value="WH-like_DNA-bd_sf"/>
</dbReference>
<gene>
    <name evidence="3" type="ORF">EV688_11139</name>
</gene>
<protein>
    <submittedName>
        <fullName evidence="3">O(6)-alkylguanine repair protein YbaZ</fullName>
    </submittedName>
</protein>
<accession>A0A4R2KQA5</accession>
<dbReference type="OrthoDB" id="9132167at2"/>
<dbReference type="GO" id="GO:0006281">
    <property type="term" value="P:DNA repair"/>
    <property type="evidence" value="ECO:0007669"/>
    <property type="project" value="InterPro"/>
</dbReference>
<proteinExistence type="predicted"/>
<dbReference type="InterPro" id="IPR052520">
    <property type="entry name" value="ATL_DNA_repair"/>
</dbReference>
<keyword evidence="1" id="KW-0227">DNA damage</keyword>
<comment type="caution">
    <text evidence="3">The sequence shown here is derived from an EMBL/GenBank/DDBJ whole genome shotgun (WGS) entry which is preliminary data.</text>
</comment>
<evidence type="ECO:0000259" key="2">
    <source>
        <dbReference type="Pfam" id="PF01035"/>
    </source>
</evidence>
<feature type="domain" description="Methylated-DNA-[protein]-cysteine S-methyltransferase DNA binding" evidence="2">
    <location>
        <begin position="8"/>
        <end position="83"/>
    </location>
</feature>
<evidence type="ECO:0000313" key="4">
    <source>
        <dbReference type="Proteomes" id="UP000294980"/>
    </source>
</evidence>
<dbReference type="Gene3D" id="1.10.10.10">
    <property type="entry name" value="Winged helix-like DNA-binding domain superfamily/Winged helix DNA-binding domain"/>
    <property type="match status" value="1"/>
</dbReference>
<dbReference type="SUPFAM" id="SSF46767">
    <property type="entry name" value="Methylated DNA-protein cysteine methyltransferase, C-terminal domain"/>
    <property type="match status" value="1"/>
</dbReference>
<dbReference type="EMBL" id="SLWX01000011">
    <property type="protein sequence ID" value="TCO74882.1"/>
    <property type="molecule type" value="Genomic_DNA"/>
</dbReference>
<dbReference type="Proteomes" id="UP000294980">
    <property type="component" value="Unassembled WGS sequence"/>
</dbReference>
<dbReference type="InterPro" id="IPR014048">
    <property type="entry name" value="MethylDNA_cys_MeTrfase_DNA-bd"/>
</dbReference>
<dbReference type="CDD" id="cd06445">
    <property type="entry name" value="ATase"/>
    <property type="match status" value="1"/>
</dbReference>
<dbReference type="Pfam" id="PF01035">
    <property type="entry name" value="DNA_binding_1"/>
    <property type="match status" value="1"/>
</dbReference>
<dbReference type="GO" id="GO:0003824">
    <property type="term" value="F:catalytic activity"/>
    <property type="evidence" value="ECO:0007669"/>
    <property type="project" value="InterPro"/>
</dbReference>
<keyword evidence="4" id="KW-1185">Reference proteome</keyword>
<reference evidence="3 4" key="1">
    <citation type="submission" date="2019-03" db="EMBL/GenBank/DDBJ databases">
        <title>Genomic Encyclopedia of Type Strains, Phase IV (KMG-IV): sequencing the most valuable type-strain genomes for metagenomic binning, comparative biology and taxonomic classification.</title>
        <authorList>
            <person name="Goeker M."/>
        </authorList>
    </citation>
    <scope>NUCLEOTIDE SEQUENCE [LARGE SCALE GENOMIC DNA]</scope>
    <source>
        <strain evidence="3 4">DSM 23344</strain>
    </source>
</reference>
<dbReference type="RefSeq" id="WP_117318907.1">
    <property type="nucleotide sequence ID" value="NZ_QQSW01000016.1"/>
</dbReference>
<evidence type="ECO:0000256" key="1">
    <source>
        <dbReference type="ARBA" id="ARBA00022763"/>
    </source>
</evidence>
<dbReference type="PANTHER" id="PTHR42942">
    <property type="entry name" value="6-O-METHYLGUANINE DNA METHYLTRANSFERASE"/>
    <property type="match status" value="1"/>
</dbReference>
<evidence type="ECO:0000313" key="3">
    <source>
        <dbReference type="EMBL" id="TCO74882.1"/>
    </source>
</evidence>
<dbReference type="InterPro" id="IPR036217">
    <property type="entry name" value="MethylDNA_cys_MeTrfase_DNAb"/>
</dbReference>
<name>A0A4R2KQA5_9GAMM</name>
<dbReference type="AlphaFoldDB" id="A0A4R2KQA5"/>